<sequence>MDLFDTRMSNYKTEKDEDQCCSLQLVESIPTGLNFSDSFEHMKTYETWKQMLDGAQKFVDIAALYWNLNESDYPTSNAGKLVYQSIINAAKRGVKVRIAQDISQGLSNNKDSRWLAENGLAQVRTLNFSKLLGSGVLHTKFIIVDLKHIYIGSANMDWKSLTEVKELGVYVKNCPCVATDLYRIFAVYWRYWPILDDVLRSAAFRGVNVRMLVSKWDHSRAEEIEYLRSMIVINPALPTKKGARGKIEVKLFEVPSTKVQKKIKFARVNHNKYMLTDDTAYIGTSNWVGDYFISTAGVGLSMKSTDQDSIVQQLQEVFDRDWVSPYTKRLV</sequence>
<dbReference type="PANTHER" id="PTHR10185:SF17">
    <property type="entry name" value="GM01519P-RELATED"/>
    <property type="match status" value="1"/>
</dbReference>
<feature type="domain" description="PLD phosphodiesterase" evidence="1">
    <location>
        <begin position="133"/>
        <end position="160"/>
    </location>
</feature>
<dbReference type="PROSITE" id="PS50035">
    <property type="entry name" value="PLD"/>
    <property type="match status" value="2"/>
</dbReference>
<dbReference type="InterPro" id="IPR001736">
    <property type="entry name" value="PLipase_D/transphosphatidylase"/>
</dbReference>
<dbReference type="PANTHER" id="PTHR10185">
    <property type="entry name" value="PHOSPHOLIPASE D - RELATED"/>
    <property type="match status" value="1"/>
</dbReference>
<dbReference type="Pfam" id="PF13091">
    <property type="entry name" value="PLDc_2"/>
    <property type="match status" value="1"/>
</dbReference>
<dbReference type="SUPFAM" id="SSF56024">
    <property type="entry name" value="Phospholipase D/nuclease"/>
    <property type="match status" value="2"/>
</dbReference>
<evidence type="ECO:0000259" key="1">
    <source>
        <dbReference type="PROSITE" id="PS50035"/>
    </source>
</evidence>
<dbReference type="CDD" id="cd09107">
    <property type="entry name" value="PLDc_vPLD3_4_5_like_2"/>
    <property type="match status" value="1"/>
</dbReference>
<dbReference type="Gene3D" id="3.30.870.10">
    <property type="entry name" value="Endonuclease Chain A"/>
    <property type="match status" value="2"/>
</dbReference>
<dbReference type="Proteomes" id="UP000095283">
    <property type="component" value="Unplaced"/>
</dbReference>
<accession>A0A1I7WQD2</accession>
<dbReference type="SMART" id="SM00155">
    <property type="entry name" value="PLDc"/>
    <property type="match status" value="2"/>
</dbReference>
<dbReference type="Pfam" id="PF00614">
    <property type="entry name" value="PLDc"/>
    <property type="match status" value="1"/>
</dbReference>
<evidence type="ECO:0000313" key="2">
    <source>
        <dbReference type="Proteomes" id="UP000095283"/>
    </source>
</evidence>
<dbReference type="AlphaFoldDB" id="A0A1I7WQD2"/>
<proteinExistence type="predicted"/>
<protein>
    <submittedName>
        <fullName evidence="3">PLD phosphodiesterase domain-containing protein</fullName>
    </submittedName>
</protein>
<keyword evidence="2" id="KW-1185">Reference proteome</keyword>
<dbReference type="GO" id="GO:0003824">
    <property type="term" value="F:catalytic activity"/>
    <property type="evidence" value="ECO:0007669"/>
    <property type="project" value="InterPro"/>
</dbReference>
<dbReference type="InterPro" id="IPR025202">
    <property type="entry name" value="PLD-like_dom"/>
</dbReference>
<dbReference type="WBParaSite" id="Hba_07301">
    <property type="protein sequence ID" value="Hba_07301"/>
    <property type="gene ID" value="Hba_07301"/>
</dbReference>
<reference evidence="3" key="1">
    <citation type="submission" date="2016-11" db="UniProtKB">
        <authorList>
            <consortium name="WormBaseParasite"/>
        </authorList>
    </citation>
    <scope>IDENTIFICATION</scope>
</reference>
<dbReference type="CDD" id="cd09106">
    <property type="entry name" value="PLDc_vPLD3_4_5_like_1"/>
    <property type="match status" value="1"/>
</dbReference>
<evidence type="ECO:0000313" key="3">
    <source>
        <dbReference type="WBParaSite" id="Hba_07301"/>
    </source>
</evidence>
<organism evidence="2 3">
    <name type="scientific">Heterorhabditis bacteriophora</name>
    <name type="common">Entomopathogenic nematode worm</name>
    <dbReference type="NCBI Taxonomy" id="37862"/>
    <lineage>
        <taxon>Eukaryota</taxon>
        <taxon>Metazoa</taxon>
        <taxon>Ecdysozoa</taxon>
        <taxon>Nematoda</taxon>
        <taxon>Chromadorea</taxon>
        <taxon>Rhabditida</taxon>
        <taxon>Rhabditina</taxon>
        <taxon>Rhabditomorpha</taxon>
        <taxon>Strongyloidea</taxon>
        <taxon>Heterorhabditidae</taxon>
        <taxon>Heterorhabditis</taxon>
    </lineage>
</organism>
<name>A0A1I7WQD2_HETBA</name>
<dbReference type="InterPro" id="IPR050874">
    <property type="entry name" value="Diverse_PLD-related"/>
</dbReference>
<feature type="domain" description="PLD phosphodiesterase" evidence="1">
    <location>
        <begin position="265"/>
        <end position="291"/>
    </location>
</feature>